<keyword evidence="4" id="KW-0963">Cytoplasm</keyword>
<dbReference type="OrthoDB" id="9800307at2"/>
<dbReference type="Gene3D" id="3.40.50.300">
    <property type="entry name" value="P-loop containing nucleotide triphosphate hydrolases"/>
    <property type="match status" value="1"/>
</dbReference>
<dbReference type="PANTHER" id="PTHR33540:SF2">
    <property type="entry name" value="TRNA THREONYLCARBAMOYLADENOSINE BIOSYNTHESIS PROTEIN TSAE"/>
    <property type="match status" value="1"/>
</dbReference>
<evidence type="ECO:0000256" key="7">
    <source>
        <dbReference type="ARBA" id="ARBA00022741"/>
    </source>
</evidence>
<evidence type="ECO:0000256" key="4">
    <source>
        <dbReference type="ARBA" id="ARBA00022490"/>
    </source>
</evidence>
<keyword evidence="8" id="KW-0067">ATP-binding</keyword>
<evidence type="ECO:0000256" key="3">
    <source>
        <dbReference type="ARBA" id="ARBA00019010"/>
    </source>
</evidence>
<evidence type="ECO:0000256" key="9">
    <source>
        <dbReference type="ARBA" id="ARBA00022842"/>
    </source>
</evidence>
<comment type="caution">
    <text evidence="11">The sequence shown here is derived from an EMBL/GenBank/DDBJ whole genome shotgun (WGS) entry which is preliminary data.</text>
</comment>
<reference evidence="11 12" key="1">
    <citation type="submission" date="2018-05" db="EMBL/GenBank/DDBJ databases">
        <title>Zavarzinia sp. HR-AS.</title>
        <authorList>
            <person name="Lee Y."/>
            <person name="Jeon C.O."/>
        </authorList>
    </citation>
    <scope>NUCLEOTIDE SEQUENCE [LARGE SCALE GENOMIC DNA]</scope>
    <source>
        <strain evidence="11 12">HR-AS</strain>
    </source>
</reference>
<gene>
    <name evidence="11" type="ORF">DKG74_06915</name>
</gene>
<dbReference type="GO" id="GO:0046872">
    <property type="term" value="F:metal ion binding"/>
    <property type="evidence" value="ECO:0007669"/>
    <property type="project" value="UniProtKB-KW"/>
</dbReference>
<dbReference type="GO" id="GO:0002949">
    <property type="term" value="P:tRNA threonylcarbamoyladenosine modification"/>
    <property type="evidence" value="ECO:0007669"/>
    <property type="project" value="InterPro"/>
</dbReference>
<dbReference type="AlphaFoldDB" id="A0A317EEI7"/>
<dbReference type="PANTHER" id="PTHR33540">
    <property type="entry name" value="TRNA THREONYLCARBAMOYLADENOSINE BIOSYNTHESIS PROTEIN TSAE"/>
    <property type="match status" value="1"/>
</dbReference>
<dbReference type="GO" id="GO:0005737">
    <property type="term" value="C:cytoplasm"/>
    <property type="evidence" value="ECO:0007669"/>
    <property type="project" value="UniProtKB-SubCell"/>
</dbReference>
<protein>
    <recommendedName>
        <fullName evidence="3">tRNA threonylcarbamoyladenosine biosynthesis protein TsaE</fullName>
    </recommendedName>
    <alternativeName>
        <fullName evidence="10">t(6)A37 threonylcarbamoyladenosine biosynthesis protein TsaE</fullName>
    </alternativeName>
</protein>
<evidence type="ECO:0000256" key="6">
    <source>
        <dbReference type="ARBA" id="ARBA00022723"/>
    </source>
</evidence>
<sequence>MPAGFGTLPLHFALPDLPRTAALATALAPLARAGDCIALWGDLGAGKTAFARAFLRALGVVEDVPSPTFALVQPYDTDGGPVAHFDLYRIEAEAELDEIGFDAALDDGIILVEWPGRAGRRLPDDRLDIVFSLDSSGQRAATLTGHGDWPARLDGFAP</sequence>
<accession>A0A317EEI7</accession>
<evidence type="ECO:0000256" key="2">
    <source>
        <dbReference type="ARBA" id="ARBA00007599"/>
    </source>
</evidence>
<keyword evidence="6" id="KW-0479">Metal-binding</keyword>
<dbReference type="Proteomes" id="UP000245461">
    <property type="component" value="Unassembled WGS sequence"/>
</dbReference>
<dbReference type="InterPro" id="IPR027417">
    <property type="entry name" value="P-loop_NTPase"/>
</dbReference>
<evidence type="ECO:0000313" key="11">
    <source>
        <dbReference type="EMBL" id="PWR24530.1"/>
    </source>
</evidence>
<evidence type="ECO:0000256" key="5">
    <source>
        <dbReference type="ARBA" id="ARBA00022694"/>
    </source>
</evidence>
<comment type="similarity">
    <text evidence="2">Belongs to the TsaE family.</text>
</comment>
<dbReference type="GO" id="GO:0016740">
    <property type="term" value="F:transferase activity"/>
    <property type="evidence" value="ECO:0007669"/>
    <property type="project" value="UniProtKB-KW"/>
</dbReference>
<dbReference type="InterPro" id="IPR003442">
    <property type="entry name" value="T6A_TsaE"/>
</dbReference>
<dbReference type="EMBL" id="QGLE01000003">
    <property type="protein sequence ID" value="PWR24530.1"/>
    <property type="molecule type" value="Genomic_DNA"/>
</dbReference>
<dbReference type="NCBIfam" id="TIGR00150">
    <property type="entry name" value="T6A_YjeE"/>
    <property type="match status" value="1"/>
</dbReference>
<evidence type="ECO:0000313" key="12">
    <source>
        <dbReference type="Proteomes" id="UP000245461"/>
    </source>
</evidence>
<keyword evidence="5" id="KW-0819">tRNA processing</keyword>
<evidence type="ECO:0000256" key="10">
    <source>
        <dbReference type="ARBA" id="ARBA00032441"/>
    </source>
</evidence>
<organism evidence="11 12">
    <name type="scientific">Zavarzinia aquatilis</name>
    <dbReference type="NCBI Taxonomy" id="2211142"/>
    <lineage>
        <taxon>Bacteria</taxon>
        <taxon>Pseudomonadati</taxon>
        <taxon>Pseudomonadota</taxon>
        <taxon>Alphaproteobacteria</taxon>
        <taxon>Rhodospirillales</taxon>
        <taxon>Zavarziniaceae</taxon>
        <taxon>Zavarzinia</taxon>
    </lineage>
</organism>
<comment type="subcellular location">
    <subcellularLocation>
        <location evidence="1">Cytoplasm</location>
    </subcellularLocation>
</comment>
<keyword evidence="9" id="KW-0460">Magnesium</keyword>
<evidence type="ECO:0000256" key="8">
    <source>
        <dbReference type="ARBA" id="ARBA00022840"/>
    </source>
</evidence>
<dbReference type="GO" id="GO:0005524">
    <property type="term" value="F:ATP binding"/>
    <property type="evidence" value="ECO:0007669"/>
    <property type="project" value="UniProtKB-KW"/>
</dbReference>
<dbReference type="SUPFAM" id="SSF52540">
    <property type="entry name" value="P-loop containing nucleoside triphosphate hydrolases"/>
    <property type="match status" value="1"/>
</dbReference>
<name>A0A317EEI7_9PROT</name>
<keyword evidence="11" id="KW-0808">Transferase</keyword>
<evidence type="ECO:0000256" key="1">
    <source>
        <dbReference type="ARBA" id="ARBA00004496"/>
    </source>
</evidence>
<proteinExistence type="inferred from homology"/>
<keyword evidence="7" id="KW-0547">Nucleotide-binding</keyword>
<dbReference type="Pfam" id="PF02367">
    <property type="entry name" value="TsaE"/>
    <property type="match status" value="1"/>
</dbReference>
<keyword evidence="12" id="KW-1185">Reference proteome</keyword>